<reference evidence="2" key="2">
    <citation type="submission" date="2018-10" db="EMBL/GenBank/DDBJ databases">
        <title>Effector identification in a new, highly contiguous assembly of the strawberry crown rot pathogen Phytophthora cactorum.</title>
        <authorList>
            <person name="Armitage A.D."/>
            <person name="Nellist C.F."/>
            <person name="Bates H."/>
            <person name="Vickerstaff R.J."/>
            <person name="Harrison R.J."/>
        </authorList>
    </citation>
    <scope>NUCLEOTIDE SEQUENCE</scope>
    <source>
        <strain evidence="2">4032</strain>
        <strain evidence="3">4040</strain>
        <strain evidence="4">P415</strain>
    </source>
</reference>
<dbReference type="Proteomes" id="UP000736787">
    <property type="component" value="Unassembled WGS sequence"/>
</dbReference>
<dbReference type="Proteomes" id="UP000251314">
    <property type="component" value="Unassembled WGS sequence"/>
</dbReference>
<dbReference type="VEuPathDB" id="FungiDB:PC110_g2914"/>
<evidence type="ECO:0000313" key="2">
    <source>
        <dbReference type="EMBL" id="KAG2943433.1"/>
    </source>
</evidence>
<dbReference type="EMBL" id="MJFZ01000040">
    <property type="protein sequence ID" value="RAW40878.1"/>
    <property type="molecule type" value="Genomic_DNA"/>
</dbReference>
<dbReference type="Proteomes" id="UP000774804">
    <property type="component" value="Unassembled WGS sequence"/>
</dbReference>
<keyword evidence="6" id="KW-1185">Reference proteome</keyword>
<accession>A0A329SY89</accession>
<evidence type="ECO:0000313" key="6">
    <source>
        <dbReference type="Proteomes" id="UP000251314"/>
    </source>
</evidence>
<evidence type="ECO:0000313" key="3">
    <source>
        <dbReference type="EMBL" id="KAG2954455.1"/>
    </source>
</evidence>
<dbReference type="Proteomes" id="UP000697107">
    <property type="component" value="Unassembled WGS sequence"/>
</dbReference>
<evidence type="ECO:0000256" key="1">
    <source>
        <dbReference type="SAM" id="MobiDB-lite"/>
    </source>
</evidence>
<feature type="region of interest" description="Disordered" evidence="1">
    <location>
        <begin position="64"/>
        <end position="110"/>
    </location>
</feature>
<dbReference type="EMBL" id="RCMK01000013">
    <property type="protein sequence ID" value="KAG2954455.1"/>
    <property type="molecule type" value="Genomic_DNA"/>
</dbReference>
<evidence type="ECO:0000313" key="4">
    <source>
        <dbReference type="EMBL" id="KAG2998052.1"/>
    </source>
</evidence>
<sequence>MFELLGGLNERVDHMESSQHLVGGRVSTDEDMGDSVFGHVVRSELERNLRADSLEVAMGVGSNAARMRQASPPLTPWQGAPHAPPLPNTPQPVVGTQQQQQAEPTVAPQSLPGVQWVGEFCRQLAR</sequence>
<proteinExistence type="predicted"/>
<dbReference type="EMBL" id="RCML01000019">
    <property type="protein sequence ID" value="KAG2998052.1"/>
    <property type="molecule type" value="Genomic_DNA"/>
</dbReference>
<comment type="caution">
    <text evidence="5">The sequence shown here is derived from an EMBL/GenBank/DDBJ whole genome shotgun (WGS) entry which is preliminary data.</text>
</comment>
<name>A0A329SY89_9STRA</name>
<protein>
    <submittedName>
        <fullName evidence="5">Uncharacterized protein</fullName>
    </submittedName>
</protein>
<dbReference type="AlphaFoldDB" id="A0A329SY89"/>
<dbReference type="EMBL" id="RCMI01000009">
    <property type="protein sequence ID" value="KAG2943433.1"/>
    <property type="molecule type" value="Genomic_DNA"/>
</dbReference>
<reference evidence="5 6" key="1">
    <citation type="submission" date="2018-01" db="EMBL/GenBank/DDBJ databases">
        <title>Draft genome of the strawberry crown rot pathogen Phytophthora cactorum.</title>
        <authorList>
            <person name="Armitage A.D."/>
            <person name="Lysoe E."/>
            <person name="Nellist C.F."/>
            <person name="Harrison R.J."/>
            <person name="Brurberg M.B."/>
        </authorList>
    </citation>
    <scope>NUCLEOTIDE SEQUENCE [LARGE SCALE GENOMIC DNA]</scope>
    <source>
        <strain evidence="5 6">10300</strain>
    </source>
</reference>
<dbReference type="OrthoDB" id="10299936at2759"/>
<evidence type="ECO:0000313" key="5">
    <source>
        <dbReference type="EMBL" id="RAW40878.1"/>
    </source>
</evidence>
<gene>
    <name evidence="5" type="ORF">PC110_g2914</name>
    <name evidence="2" type="ORF">PC115_g797</name>
    <name evidence="3" type="ORF">PC117_g1158</name>
    <name evidence="4" type="ORF">PC118_g1500</name>
</gene>
<organism evidence="5 6">
    <name type="scientific">Phytophthora cactorum</name>
    <dbReference type="NCBI Taxonomy" id="29920"/>
    <lineage>
        <taxon>Eukaryota</taxon>
        <taxon>Sar</taxon>
        <taxon>Stramenopiles</taxon>
        <taxon>Oomycota</taxon>
        <taxon>Peronosporomycetes</taxon>
        <taxon>Peronosporales</taxon>
        <taxon>Peronosporaceae</taxon>
        <taxon>Phytophthora</taxon>
    </lineage>
</organism>
<feature type="compositionally biased region" description="Low complexity" evidence="1">
    <location>
        <begin position="91"/>
        <end position="109"/>
    </location>
</feature>